<dbReference type="Gene3D" id="3.30.2160.10">
    <property type="entry name" value="Hect, E3 ligase catalytic domain"/>
    <property type="match status" value="1"/>
</dbReference>
<dbReference type="PANTHER" id="PTHR45700">
    <property type="entry name" value="UBIQUITIN-PROTEIN LIGASE E3C"/>
    <property type="match status" value="1"/>
</dbReference>
<gene>
    <name evidence="7" type="ORF">DM01DRAFT_1364252</name>
</gene>
<dbReference type="SMART" id="SM00119">
    <property type="entry name" value="HECTc"/>
    <property type="match status" value="1"/>
</dbReference>
<evidence type="ECO:0000256" key="5">
    <source>
        <dbReference type="PROSITE-ProRule" id="PRU00104"/>
    </source>
</evidence>
<evidence type="ECO:0000256" key="3">
    <source>
        <dbReference type="ARBA" id="ARBA00022679"/>
    </source>
</evidence>
<dbReference type="STRING" id="101127.A0A1X2G891"/>
<keyword evidence="8" id="KW-1185">Reference proteome</keyword>
<feature type="active site" description="Glycyl thioester intermediate" evidence="5">
    <location>
        <position position="386"/>
    </location>
</feature>
<dbReference type="PROSITE" id="PS50237">
    <property type="entry name" value="HECT"/>
    <property type="match status" value="1"/>
</dbReference>
<dbReference type="InterPro" id="IPR035983">
    <property type="entry name" value="Hect_E3_ubiquitin_ligase"/>
</dbReference>
<dbReference type="FunFam" id="3.30.2160.10:FF:000002">
    <property type="entry name" value="Putative Ubiquitin-protein ligase E3C"/>
    <property type="match status" value="1"/>
</dbReference>
<evidence type="ECO:0000259" key="6">
    <source>
        <dbReference type="PROSITE" id="PS50237"/>
    </source>
</evidence>
<evidence type="ECO:0000256" key="1">
    <source>
        <dbReference type="ARBA" id="ARBA00000885"/>
    </source>
</evidence>
<dbReference type="GO" id="GO:0061630">
    <property type="term" value="F:ubiquitin protein ligase activity"/>
    <property type="evidence" value="ECO:0007669"/>
    <property type="project" value="UniProtKB-EC"/>
</dbReference>
<dbReference type="InterPro" id="IPR044611">
    <property type="entry name" value="E3A/B/C-like"/>
</dbReference>
<evidence type="ECO:0000313" key="8">
    <source>
        <dbReference type="Proteomes" id="UP000242146"/>
    </source>
</evidence>
<dbReference type="Gene3D" id="3.90.1750.10">
    <property type="entry name" value="Hect, E3 ligase catalytic domains"/>
    <property type="match status" value="1"/>
</dbReference>
<feature type="domain" description="HECT" evidence="6">
    <location>
        <begin position="85"/>
        <end position="418"/>
    </location>
</feature>
<dbReference type="PANTHER" id="PTHR45700:SF2">
    <property type="entry name" value="UBIQUITIN-PROTEIN LIGASE E3C"/>
    <property type="match status" value="1"/>
</dbReference>
<dbReference type="InterPro" id="IPR000569">
    <property type="entry name" value="HECT_dom"/>
</dbReference>
<sequence>MQSPRSCDKFICETSAVSPRLNLLNHLPFVLPFEHRVQLFRLFIANDRHRLGIREWGRPKMEVQIRRDHVFEDGYRQLFPLGASLKDWIAISFIDAFGLPESGIDGGGVFKEFLTSLGQEAFNAHYGLFAATPDQLLYPQPSQIAIDANQLANFTFLGMIIGKALYEGILLDVGFADFFLKKCLGYANYLDDLPSLDPDLYKGLMQVKHFQGNVEDLCLDFSLTDNGMAKNGIHTVNLIPRGNEIQVTNENKIRYVYLVANYRLNVQIARQCKAFFNGLSTIIDPKWLRMFNQQEAQILMGGAAVPIDLGDLRRNTTYASYDDTDPTIQYLWQALNEFSNNDRMKFVKFVTSCARPPILGFKELQPPLCIRKAGDDETRLPTSSTCVNLLKLPAYTSYQVLKEKLLYSINAHAGFDLS</sequence>
<dbReference type="EMBL" id="MCGT01000033">
    <property type="protein sequence ID" value="ORX47515.1"/>
    <property type="molecule type" value="Genomic_DNA"/>
</dbReference>
<dbReference type="Pfam" id="PF00632">
    <property type="entry name" value="HECT"/>
    <property type="match status" value="1"/>
</dbReference>
<evidence type="ECO:0000313" key="7">
    <source>
        <dbReference type="EMBL" id="ORX47515.1"/>
    </source>
</evidence>
<protein>
    <recommendedName>
        <fullName evidence="2">HECT-type E3 ubiquitin transferase</fullName>
        <ecNumber evidence="2">2.3.2.26</ecNumber>
    </recommendedName>
</protein>
<keyword evidence="4 5" id="KW-0833">Ubl conjugation pathway</keyword>
<dbReference type="FunFam" id="3.30.2410.10:FF:000011">
    <property type="entry name" value="Putative Ubiquitin-protein ligase E3C"/>
    <property type="match status" value="1"/>
</dbReference>
<comment type="catalytic activity">
    <reaction evidence="1">
        <text>S-ubiquitinyl-[E2 ubiquitin-conjugating enzyme]-L-cysteine + [acceptor protein]-L-lysine = [E2 ubiquitin-conjugating enzyme]-L-cysteine + N(6)-ubiquitinyl-[acceptor protein]-L-lysine.</text>
        <dbReference type="EC" id="2.3.2.26"/>
    </reaction>
</comment>
<dbReference type="SUPFAM" id="SSF56204">
    <property type="entry name" value="Hect, E3 ligase catalytic domain"/>
    <property type="match status" value="1"/>
</dbReference>
<dbReference type="CDD" id="cd00078">
    <property type="entry name" value="HECTc"/>
    <property type="match status" value="1"/>
</dbReference>
<dbReference type="Gene3D" id="3.30.2410.10">
    <property type="entry name" value="Hect, E3 ligase catalytic domain"/>
    <property type="match status" value="1"/>
</dbReference>
<comment type="caution">
    <text evidence="7">The sequence shown here is derived from an EMBL/GenBank/DDBJ whole genome shotgun (WGS) entry which is preliminary data.</text>
</comment>
<proteinExistence type="predicted"/>
<dbReference type="Proteomes" id="UP000242146">
    <property type="component" value="Unassembled WGS sequence"/>
</dbReference>
<organism evidence="7 8">
    <name type="scientific">Hesseltinella vesiculosa</name>
    <dbReference type="NCBI Taxonomy" id="101127"/>
    <lineage>
        <taxon>Eukaryota</taxon>
        <taxon>Fungi</taxon>
        <taxon>Fungi incertae sedis</taxon>
        <taxon>Mucoromycota</taxon>
        <taxon>Mucoromycotina</taxon>
        <taxon>Mucoromycetes</taxon>
        <taxon>Mucorales</taxon>
        <taxon>Cunninghamellaceae</taxon>
        <taxon>Hesseltinella</taxon>
    </lineage>
</organism>
<evidence type="ECO:0000256" key="2">
    <source>
        <dbReference type="ARBA" id="ARBA00012485"/>
    </source>
</evidence>
<dbReference type="GO" id="GO:0000209">
    <property type="term" value="P:protein polyubiquitination"/>
    <property type="evidence" value="ECO:0007669"/>
    <property type="project" value="InterPro"/>
</dbReference>
<keyword evidence="3" id="KW-0808">Transferase</keyword>
<dbReference type="AlphaFoldDB" id="A0A1X2G891"/>
<evidence type="ECO:0000256" key="4">
    <source>
        <dbReference type="ARBA" id="ARBA00022786"/>
    </source>
</evidence>
<dbReference type="OrthoDB" id="8068875at2759"/>
<dbReference type="GO" id="GO:0006511">
    <property type="term" value="P:ubiquitin-dependent protein catabolic process"/>
    <property type="evidence" value="ECO:0007669"/>
    <property type="project" value="TreeGrafter"/>
</dbReference>
<accession>A0A1X2G891</accession>
<reference evidence="7 8" key="1">
    <citation type="submission" date="2016-07" db="EMBL/GenBank/DDBJ databases">
        <title>Pervasive Adenine N6-methylation of Active Genes in Fungi.</title>
        <authorList>
            <consortium name="DOE Joint Genome Institute"/>
            <person name="Mondo S.J."/>
            <person name="Dannebaum R.O."/>
            <person name="Kuo R.C."/>
            <person name="Labutti K."/>
            <person name="Haridas S."/>
            <person name="Kuo A."/>
            <person name="Salamov A."/>
            <person name="Ahrendt S.R."/>
            <person name="Lipzen A."/>
            <person name="Sullivan W."/>
            <person name="Andreopoulos W.B."/>
            <person name="Clum A."/>
            <person name="Lindquist E."/>
            <person name="Daum C."/>
            <person name="Ramamoorthy G.K."/>
            <person name="Gryganskyi A."/>
            <person name="Culley D."/>
            <person name="Magnuson J.K."/>
            <person name="James T.Y."/>
            <person name="O'Malley M.A."/>
            <person name="Stajich J.E."/>
            <person name="Spatafora J.W."/>
            <person name="Visel A."/>
            <person name="Grigoriev I.V."/>
        </authorList>
    </citation>
    <scope>NUCLEOTIDE SEQUENCE [LARGE SCALE GENOMIC DNA]</scope>
    <source>
        <strain evidence="7 8">NRRL 3301</strain>
    </source>
</reference>
<dbReference type="EC" id="2.3.2.26" evidence="2"/>
<name>A0A1X2G891_9FUNG</name>